<reference evidence="9 10" key="1">
    <citation type="journal article" date="2024" name="Microbiol. Resour. Announc.">
        <title>Genome annotations for the ascomycete fungi Trichoderma harzianum, Trichoderma aggressivum, and Purpureocillium lilacinum.</title>
        <authorList>
            <person name="Beijen E.P.W."/>
            <person name="Ohm R.A."/>
        </authorList>
    </citation>
    <scope>NUCLEOTIDE SEQUENCE [LARGE SCALE GENOMIC DNA]</scope>
    <source>
        <strain evidence="9 10">CBS 150709</strain>
    </source>
</reference>
<comment type="subcellular location">
    <subcellularLocation>
        <location evidence="1">Membrane</location>
        <topology evidence="1">Multi-pass membrane protein</topology>
    </subcellularLocation>
</comment>
<feature type="region of interest" description="Disordered" evidence="6">
    <location>
        <begin position="195"/>
        <end position="258"/>
    </location>
</feature>
<dbReference type="InterPro" id="IPR013057">
    <property type="entry name" value="AA_transpt_TM"/>
</dbReference>
<gene>
    <name evidence="9" type="ORF">Purlil1_5056</name>
</gene>
<feature type="compositionally biased region" description="Basic and acidic residues" evidence="6">
    <location>
        <begin position="203"/>
        <end position="224"/>
    </location>
</feature>
<keyword evidence="4 7" id="KW-1133">Transmembrane helix</keyword>
<feature type="transmembrane region" description="Helical" evidence="7">
    <location>
        <begin position="849"/>
        <end position="873"/>
    </location>
</feature>
<feature type="transmembrane region" description="Helical" evidence="7">
    <location>
        <begin position="619"/>
        <end position="636"/>
    </location>
</feature>
<sequence length="1061" mass="113770">MDPGSDRSVFSGCLACWRLRQYLPSTRSGCCAVRALHSHTLCACGVSSAPGLGIGASTVAGTPGAWPRSCRLRLARAAAAGAFDWRTPSFGNKAENFFPFRHCRDPKSTAAKPTASSIPPSCSSTSSVRCSDRVCIVPKNTQSARCENRQPASPLGQPKQAVLARATGPSLGLFWFDPLFPSGRPRILAAGMATLPKATPGIRQDDDGRTGREGARRPNVEKHGGNGKLGLRQAPRQPEQRAPAPHRDPHLASPPPNLQLLLHPSIQLCYRGKAFAPSPTALESIRRRILSRVEASQGHSAASQMAQAALYNTVRPVMAAPVDGMDRTDRQTDRQPSRTRSRAESRANCKNARLASPPGPAAEPECHQASKQPSSIIAAPPPPLDPLGIRFLSWLCGLAWVPSLGTGPRLLARPITLQSCGRPGAPEFRLQAPALLHTFLRYRPALLQVLYFPSSSPSTSAPGVNAPSPPVPLKPPRPLLYLCANPRQRDLAVARLTSARARLYPLRDIFRAASSPITATMEESNKTYAPMRTEKDSKSNSPLTRTSSQPGGSPPLSGPLAGETSEFEERRTDLEKQKTAQGSAHFNRLGWKRLTIVLIVEAIALGSLSLPAAFATLGMVAGVICSIGLGLVAIYTSDIVGQVKIKFPEVAHYADAGRLLMGRFGYELVGIMFVLQLTFLVGSHCLTGTIAFGNITNNGACSVVFGVVSAIILLLVAIPPSFAEVAILGYIDFVSILAAIGITIIATGIHAGKIGFENVNWSAWPKENVTFAEAFIAITNIVFAYSFSMCQFSFMDEMHTPRDYVKSIWALGIIEIAIYTLTGALVYAFVGVDVKSPSLLSAGETVSKIAFGVGLPVIFISGSINTTVVGRYIHGRMYRDSITRFINTTKGWVTWLAVITAITIAAFIIAEVIPFFSDLLSISSSLFVSGFTFYLPAMMWFKLLKKGSWHSRENIVKSIANGTCFVIGIVVLVCGTYASVDDIILQFKNGTTKGVFSCAPVAEEHFMHGVWLRDPGGARQRKHEGGPVTLSPPRPPGRLGLELEALAACVGEGAPPALMMG</sequence>
<evidence type="ECO:0000313" key="9">
    <source>
        <dbReference type="EMBL" id="KAK4090384.1"/>
    </source>
</evidence>
<feature type="domain" description="Amino acid transporter transmembrane" evidence="8">
    <location>
        <begin position="589"/>
        <end position="979"/>
    </location>
</feature>
<name>A0ABR0C2N3_PURLI</name>
<evidence type="ECO:0000256" key="5">
    <source>
        <dbReference type="ARBA" id="ARBA00023136"/>
    </source>
</evidence>
<evidence type="ECO:0000256" key="1">
    <source>
        <dbReference type="ARBA" id="ARBA00004141"/>
    </source>
</evidence>
<feature type="compositionally biased region" description="Low complexity" evidence="6">
    <location>
        <begin position="232"/>
        <end position="243"/>
    </location>
</feature>
<feature type="region of interest" description="Disordered" evidence="6">
    <location>
        <begin position="142"/>
        <end position="161"/>
    </location>
</feature>
<feature type="transmembrane region" description="Helical" evidence="7">
    <location>
        <begin position="697"/>
        <end position="718"/>
    </location>
</feature>
<keyword evidence="10" id="KW-1185">Reference proteome</keyword>
<evidence type="ECO:0000256" key="4">
    <source>
        <dbReference type="ARBA" id="ARBA00022989"/>
    </source>
</evidence>
<accession>A0ABR0C2N3</accession>
<evidence type="ECO:0000256" key="7">
    <source>
        <dbReference type="SAM" id="Phobius"/>
    </source>
</evidence>
<evidence type="ECO:0000256" key="2">
    <source>
        <dbReference type="ARBA" id="ARBA00008066"/>
    </source>
</evidence>
<dbReference type="Proteomes" id="UP001287286">
    <property type="component" value="Unassembled WGS sequence"/>
</dbReference>
<organism evidence="9 10">
    <name type="scientific">Purpureocillium lilacinum</name>
    <name type="common">Paecilomyces lilacinus</name>
    <dbReference type="NCBI Taxonomy" id="33203"/>
    <lineage>
        <taxon>Eukaryota</taxon>
        <taxon>Fungi</taxon>
        <taxon>Dikarya</taxon>
        <taxon>Ascomycota</taxon>
        <taxon>Pezizomycotina</taxon>
        <taxon>Sordariomycetes</taxon>
        <taxon>Hypocreomycetidae</taxon>
        <taxon>Hypocreales</taxon>
        <taxon>Ophiocordycipitaceae</taxon>
        <taxon>Purpureocillium</taxon>
    </lineage>
</organism>
<feature type="region of interest" description="Disordered" evidence="6">
    <location>
        <begin position="320"/>
        <end position="379"/>
    </location>
</feature>
<feature type="transmembrane region" description="Helical" evidence="7">
    <location>
        <begin position="808"/>
        <end position="829"/>
    </location>
</feature>
<protein>
    <recommendedName>
        <fullName evidence="8">Amino acid transporter transmembrane domain-containing protein</fullName>
    </recommendedName>
</protein>
<feature type="transmembrane region" description="Helical" evidence="7">
    <location>
        <begin position="893"/>
        <end position="916"/>
    </location>
</feature>
<keyword evidence="5 7" id="KW-0472">Membrane</keyword>
<feature type="compositionally biased region" description="Basic and acidic residues" evidence="6">
    <location>
        <begin position="324"/>
        <end position="347"/>
    </location>
</feature>
<keyword evidence="3 7" id="KW-0812">Transmembrane</keyword>
<evidence type="ECO:0000256" key="6">
    <source>
        <dbReference type="SAM" id="MobiDB-lite"/>
    </source>
</evidence>
<dbReference type="Pfam" id="PF01490">
    <property type="entry name" value="Aa_trans"/>
    <property type="match status" value="1"/>
</dbReference>
<feature type="transmembrane region" description="Helical" evidence="7">
    <location>
        <begin position="725"/>
        <end position="749"/>
    </location>
</feature>
<dbReference type="EMBL" id="JAWRVI010000015">
    <property type="protein sequence ID" value="KAK4090384.1"/>
    <property type="molecule type" value="Genomic_DNA"/>
</dbReference>
<proteinExistence type="inferred from homology"/>
<dbReference type="PANTHER" id="PTHR22950">
    <property type="entry name" value="AMINO ACID TRANSPORTER"/>
    <property type="match status" value="1"/>
</dbReference>
<feature type="transmembrane region" description="Helical" evidence="7">
    <location>
        <begin position="962"/>
        <end position="980"/>
    </location>
</feature>
<feature type="compositionally biased region" description="Basic and acidic residues" evidence="6">
    <location>
        <begin position="567"/>
        <end position="578"/>
    </location>
</feature>
<comment type="similarity">
    <text evidence="2">Belongs to the amino acid/polyamine transporter 2 family.</text>
</comment>
<comment type="caution">
    <text evidence="9">The sequence shown here is derived from an EMBL/GenBank/DDBJ whole genome shotgun (WGS) entry which is preliminary data.</text>
</comment>
<dbReference type="PANTHER" id="PTHR22950:SF8">
    <property type="entry name" value="AMINO ACID TRANSPORTER (EUROFUNG)"/>
    <property type="match status" value="1"/>
</dbReference>
<feature type="transmembrane region" description="Helical" evidence="7">
    <location>
        <begin position="922"/>
        <end position="941"/>
    </location>
</feature>
<evidence type="ECO:0000313" key="10">
    <source>
        <dbReference type="Proteomes" id="UP001287286"/>
    </source>
</evidence>
<feature type="region of interest" description="Disordered" evidence="6">
    <location>
        <begin position="521"/>
        <end position="579"/>
    </location>
</feature>
<evidence type="ECO:0000259" key="8">
    <source>
        <dbReference type="Pfam" id="PF01490"/>
    </source>
</evidence>
<feature type="transmembrane region" description="Helical" evidence="7">
    <location>
        <begin position="769"/>
        <end position="787"/>
    </location>
</feature>
<evidence type="ECO:0000256" key="3">
    <source>
        <dbReference type="ARBA" id="ARBA00022692"/>
    </source>
</evidence>
<feature type="transmembrane region" description="Helical" evidence="7">
    <location>
        <begin position="668"/>
        <end position="691"/>
    </location>
</feature>